<evidence type="ECO:0000256" key="4">
    <source>
        <dbReference type="ARBA" id="ARBA00022801"/>
    </source>
</evidence>
<dbReference type="Pfam" id="PF00753">
    <property type="entry name" value="Lactamase_B"/>
    <property type="match status" value="2"/>
</dbReference>
<dbReference type="eggNOG" id="KOG0813">
    <property type="taxonomic scope" value="Eukaryota"/>
</dbReference>
<dbReference type="SUPFAM" id="SSF56281">
    <property type="entry name" value="Metallo-hydrolase/oxidoreductase"/>
    <property type="match status" value="1"/>
</dbReference>
<dbReference type="HOGENOM" id="CLU_048478_1_3_1"/>
<dbReference type="AlphaFoldDB" id="A0A093UVA1"/>
<keyword evidence="3" id="KW-0479">Metal-binding</keyword>
<keyword evidence="5" id="KW-0862">Zinc</keyword>
<dbReference type="Gene3D" id="3.60.15.10">
    <property type="entry name" value="Ribonuclease Z/Hydroxyacylglutathione hydrolase-like"/>
    <property type="match status" value="1"/>
</dbReference>
<dbReference type="PANTHER" id="PTHR23131">
    <property type="entry name" value="ENDORIBONUCLEASE LACTB2"/>
    <property type="match status" value="1"/>
</dbReference>
<gene>
    <name evidence="8" type="ORF">GQ26_0560330</name>
</gene>
<dbReference type="Pfam" id="PF17778">
    <property type="entry name" value="WHD_BLACT"/>
    <property type="match status" value="1"/>
</dbReference>
<dbReference type="InterPro" id="IPR050662">
    <property type="entry name" value="Sec-metab_biosynth-thioest"/>
</dbReference>
<evidence type="ECO:0000313" key="8">
    <source>
        <dbReference type="EMBL" id="KFX41649.1"/>
    </source>
</evidence>
<dbReference type="GO" id="GO:0016787">
    <property type="term" value="F:hydrolase activity"/>
    <property type="evidence" value="ECO:0007669"/>
    <property type="project" value="UniProtKB-KW"/>
</dbReference>
<dbReference type="FunFam" id="3.60.15.10:FF:000041">
    <property type="entry name" value="Metallo-beta-lactamase domain protein"/>
    <property type="match status" value="1"/>
</dbReference>
<comment type="similarity">
    <text evidence="2">Belongs to the metallo-beta-lactamase superfamily. Glyoxalase II family.</text>
</comment>
<name>A0A093UVA1_TALMA</name>
<dbReference type="FunFam" id="1.10.10.10:FF:000328">
    <property type="entry name" value="Lactamase beta 2"/>
    <property type="match status" value="1"/>
</dbReference>
<dbReference type="InterPro" id="IPR036866">
    <property type="entry name" value="RibonucZ/Hydroxyglut_hydro"/>
</dbReference>
<evidence type="ECO:0000256" key="6">
    <source>
        <dbReference type="SAM" id="MobiDB-lite"/>
    </source>
</evidence>
<feature type="domain" description="Metallo-beta-lactamase" evidence="7">
    <location>
        <begin position="43"/>
        <end position="197"/>
    </location>
</feature>
<feature type="compositionally biased region" description="Basic and acidic residues" evidence="6">
    <location>
        <begin position="283"/>
        <end position="292"/>
    </location>
</feature>
<protein>
    <submittedName>
        <fullName evidence="8">Beta-lactamase-like protein 2</fullName>
    </submittedName>
</protein>
<comment type="cofactor">
    <cofactor evidence="1">
        <name>Zn(2+)</name>
        <dbReference type="ChEBI" id="CHEBI:29105"/>
    </cofactor>
</comment>
<dbReference type="CDD" id="cd07722">
    <property type="entry name" value="LACTB2-like_MBL-fold"/>
    <property type="match status" value="1"/>
</dbReference>
<evidence type="ECO:0000256" key="1">
    <source>
        <dbReference type="ARBA" id="ARBA00001947"/>
    </source>
</evidence>
<comment type="caution">
    <text evidence="8">The sequence shown here is derived from an EMBL/GenBank/DDBJ whole genome shotgun (WGS) entry which is preliminary data.</text>
</comment>
<reference evidence="8" key="1">
    <citation type="journal article" date="2014" name="PLoS Genet.">
        <title>Signature Gene Expression Reveals Novel Clues to the Molecular Mechanisms of Dimorphic Transition in Penicillium marneffei.</title>
        <authorList>
            <person name="Yang E."/>
            <person name="Wang G."/>
            <person name="Cai J."/>
            <person name="Woo P.C."/>
            <person name="Lau S.K."/>
            <person name="Yuen K.-Y."/>
            <person name="Chow W.-N."/>
            <person name="Lin X."/>
        </authorList>
    </citation>
    <scope>NUCLEOTIDE SEQUENCE [LARGE SCALE GENOMIC DNA]</scope>
    <source>
        <strain evidence="8">PM1</strain>
    </source>
</reference>
<evidence type="ECO:0000259" key="7">
    <source>
        <dbReference type="SMART" id="SM00849"/>
    </source>
</evidence>
<dbReference type="EMBL" id="JPOX01000056">
    <property type="protein sequence ID" value="KFX41649.1"/>
    <property type="molecule type" value="Genomic_DNA"/>
</dbReference>
<evidence type="ECO:0000256" key="2">
    <source>
        <dbReference type="ARBA" id="ARBA00006759"/>
    </source>
</evidence>
<dbReference type="GO" id="GO:0044550">
    <property type="term" value="P:secondary metabolite biosynthetic process"/>
    <property type="evidence" value="ECO:0007669"/>
    <property type="project" value="UniProtKB-ARBA"/>
</dbReference>
<dbReference type="PANTHER" id="PTHR23131:SF0">
    <property type="entry name" value="ENDORIBONUCLEASE LACTB2"/>
    <property type="match status" value="1"/>
</dbReference>
<organism evidence="8">
    <name type="scientific">Talaromyces marneffei PM1</name>
    <dbReference type="NCBI Taxonomy" id="1077442"/>
    <lineage>
        <taxon>Eukaryota</taxon>
        <taxon>Fungi</taxon>
        <taxon>Dikarya</taxon>
        <taxon>Ascomycota</taxon>
        <taxon>Pezizomycotina</taxon>
        <taxon>Eurotiomycetes</taxon>
        <taxon>Eurotiomycetidae</taxon>
        <taxon>Eurotiales</taxon>
        <taxon>Trichocomaceae</taxon>
        <taxon>Talaromyces</taxon>
        <taxon>Talaromyces sect. Talaromyces</taxon>
    </lineage>
</organism>
<dbReference type="InterPro" id="IPR041516">
    <property type="entry name" value="LACTB2_WH"/>
</dbReference>
<feature type="region of interest" description="Disordered" evidence="6">
    <location>
        <begin position="283"/>
        <end position="303"/>
    </location>
</feature>
<evidence type="ECO:0000256" key="3">
    <source>
        <dbReference type="ARBA" id="ARBA00022723"/>
    </source>
</evidence>
<dbReference type="Gene3D" id="1.10.10.10">
    <property type="entry name" value="Winged helix-like DNA-binding domain superfamily/Winged helix DNA-binding domain"/>
    <property type="match status" value="1"/>
</dbReference>
<dbReference type="InterPro" id="IPR047921">
    <property type="entry name" value="LACTB2-like_MBL-fold"/>
</dbReference>
<dbReference type="SMART" id="SM00849">
    <property type="entry name" value="Lactamase_B"/>
    <property type="match status" value="1"/>
</dbReference>
<dbReference type="InterPro" id="IPR036388">
    <property type="entry name" value="WH-like_DNA-bd_sf"/>
</dbReference>
<dbReference type="GO" id="GO:0046872">
    <property type="term" value="F:metal ion binding"/>
    <property type="evidence" value="ECO:0007669"/>
    <property type="project" value="UniProtKB-KW"/>
</dbReference>
<keyword evidence="4" id="KW-0378">Hydrolase</keyword>
<accession>A0A093UVA1</accession>
<evidence type="ECO:0000256" key="5">
    <source>
        <dbReference type="ARBA" id="ARBA00022833"/>
    </source>
</evidence>
<sequence>MATQLVPLPEVERLSTTVIRILAGNPGKVNFLSGRIATLETDGTNTYLVGRGPRRLLIDTGEGRPRWATLLQSVLEEENAVVHETLLTHWHHDHVNGVPDVLKICPQATVYKHQPKDGQTNIQDGQVFKVDGATLRAFHTPGHTEDHMSFIFEEEDAIFTGDNVLGHGTAVFEELGTYLTSLKKMKDSVSGRAYPGHGAIINESSAKIGDYITHRQQRENEVLRVLKFGKLDIDAAAEASPERLLSWTPLQLVKVIYKNVPESLHLPASHGVTQVLNKLEAEGKVEHDRDSGEWQLRAQRPAL</sequence>
<proteinExistence type="inferred from homology"/>
<dbReference type="InterPro" id="IPR001279">
    <property type="entry name" value="Metallo-B-lactamas"/>
</dbReference>